<gene>
    <name evidence="1" type="ORF">C7B82_19295</name>
</gene>
<dbReference type="EMBL" id="PVWK01000102">
    <property type="protein sequence ID" value="PSB26652.1"/>
    <property type="molecule type" value="Genomic_DNA"/>
</dbReference>
<reference evidence="1 2" key="2">
    <citation type="submission" date="2018-03" db="EMBL/GenBank/DDBJ databases">
        <title>The ancient ancestry and fast evolution of plastids.</title>
        <authorList>
            <person name="Moore K.R."/>
            <person name="Magnabosco C."/>
            <person name="Momper L."/>
            <person name="Gold D.A."/>
            <person name="Bosak T."/>
            <person name="Fournier G.P."/>
        </authorList>
    </citation>
    <scope>NUCLEOTIDE SEQUENCE [LARGE SCALE GENOMIC DNA]</scope>
    <source>
        <strain evidence="1 2">ULC18</strain>
    </source>
</reference>
<comment type="caution">
    <text evidence="1">The sequence shown here is derived from an EMBL/GenBank/DDBJ whole genome shotgun (WGS) entry which is preliminary data.</text>
</comment>
<keyword evidence="2" id="KW-1185">Reference proteome</keyword>
<reference evidence="2" key="1">
    <citation type="submission" date="2018-02" db="EMBL/GenBank/DDBJ databases">
        <authorList>
            <person name="Moore K."/>
            <person name="Momper L."/>
        </authorList>
    </citation>
    <scope>NUCLEOTIDE SEQUENCE [LARGE SCALE GENOMIC DNA]</scope>
    <source>
        <strain evidence="2">ULC18</strain>
    </source>
</reference>
<evidence type="ECO:0000313" key="2">
    <source>
        <dbReference type="Proteomes" id="UP000239576"/>
    </source>
</evidence>
<dbReference type="AlphaFoldDB" id="A0A2T1E1P0"/>
<protein>
    <submittedName>
        <fullName evidence="1">Uncharacterized protein</fullName>
    </submittedName>
</protein>
<dbReference type="RefSeq" id="WP_106257913.1">
    <property type="nucleotide sequence ID" value="NZ_CAWNSW010000040.1"/>
</dbReference>
<sequence length="180" mass="19598">MPELIRYSKQPDTTVTNIVPHDRESVTPELSALEFETQLEGVKRQQRGVKLAIAQAELAKDRHVLRAKLIEVGTAEIGVELARQAFHTQAYKLIEARATAAIAQDNAGAKVKEWAFNQDGIRNRLEALDLGIKQSQAELEVKNSAFSFKGLSGLAAKVTNAVSAAVTTDSSTSRSRKQAS</sequence>
<evidence type="ECO:0000313" key="1">
    <source>
        <dbReference type="EMBL" id="PSB26652.1"/>
    </source>
</evidence>
<accession>A0A2T1E1P0</accession>
<organism evidence="1 2">
    <name type="scientific">Stenomitos frigidus ULC18</name>
    <dbReference type="NCBI Taxonomy" id="2107698"/>
    <lineage>
        <taxon>Bacteria</taxon>
        <taxon>Bacillati</taxon>
        <taxon>Cyanobacteriota</taxon>
        <taxon>Cyanophyceae</taxon>
        <taxon>Leptolyngbyales</taxon>
        <taxon>Leptolyngbyaceae</taxon>
        <taxon>Stenomitos</taxon>
    </lineage>
</organism>
<proteinExistence type="predicted"/>
<dbReference type="Proteomes" id="UP000239576">
    <property type="component" value="Unassembled WGS sequence"/>
</dbReference>
<name>A0A2T1E1P0_9CYAN</name>